<name>A0AAV9J1Q4_CYACA</name>
<proteinExistence type="predicted"/>
<evidence type="ECO:0000256" key="1">
    <source>
        <dbReference type="SAM" id="MobiDB-lite"/>
    </source>
</evidence>
<sequence>MDRKERPPTLRVPWEGMERGRSGRVSGSGSAEEEARAWDALPPPSPADSPYVRLPAADELRWLEQHAGDVDVRAVGQTGS</sequence>
<feature type="region of interest" description="Disordered" evidence="1">
    <location>
        <begin position="1"/>
        <end position="52"/>
    </location>
</feature>
<dbReference type="Proteomes" id="UP001301350">
    <property type="component" value="Unassembled WGS sequence"/>
</dbReference>
<keyword evidence="3" id="KW-1185">Reference proteome</keyword>
<comment type="caution">
    <text evidence="2">The sequence shown here is derived from an EMBL/GenBank/DDBJ whole genome shotgun (WGS) entry which is preliminary data.</text>
</comment>
<gene>
    <name evidence="2" type="ORF">CDCA_CDCA16G4274</name>
</gene>
<evidence type="ECO:0000313" key="3">
    <source>
        <dbReference type="Proteomes" id="UP001301350"/>
    </source>
</evidence>
<evidence type="ECO:0000313" key="2">
    <source>
        <dbReference type="EMBL" id="KAK4538249.1"/>
    </source>
</evidence>
<reference evidence="2 3" key="1">
    <citation type="submission" date="2022-07" db="EMBL/GenBank/DDBJ databases">
        <title>Genome-wide signatures of adaptation to extreme environments.</title>
        <authorList>
            <person name="Cho C.H."/>
            <person name="Yoon H.S."/>
        </authorList>
    </citation>
    <scope>NUCLEOTIDE SEQUENCE [LARGE SCALE GENOMIC DNA]</scope>
    <source>
        <strain evidence="2 3">DBV 063 E5</strain>
    </source>
</reference>
<dbReference type="AlphaFoldDB" id="A0AAV9J1Q4"/>
<organism evidence="2 3">
    <name type="scientific">Cyanidium caldarium</name>
    <name type="common">Red alga</name>
    <dbReference type="NCBI Taxonomy" id="2771"/>
    <lineage>
        <taxon>Eukaryota</taxon>
        <taxon>Rhodophyta</taxon>
        <taxon>Bangiophyceae</taxon>
        <taxon>Cyanidiales</taxon>
        <taxon>Cyanidiaceae</taxon>
        <taxon>Cyanidium</taxon>
    </lineage>
</organism>
<dbReference type="EMBL" id="JANCYW010000016">
    <property type="protein sequence ID" value="KAK4538249.1"/>
    <property type="molecule type" value="Genomic_DNA"/>
</dbReference>
<accession>A0AAV9J1Q4</accession>
<protein>
    <submittedName>
        <fullName evidence="2">Uncharacterized protein</fullName>
    </submittedName>
</protein>